<evidence type="ECO:0000256" key="4">
    <source>
        <dbReference type="PROSITE-ProRule" id="PRU01024"/>
    </source>
</evidence>
<protein>
    <submittedName>
        <fullName evidence="6">TrmA family RNA methyltransferase</fullName>
    </submittedName>
</protein>
<evidence type="ECO:0000313" key="6">
    <source>
        <dbReference type="EMBL" id="BBM48662.1"/>
    </source>
</evidence>
<gene>
    <name evidence="6" type="ORF">JMUB3933_2188</name>
</gene>
<feature type="binding site" evidence="4">
    <location>
        <position position="140"/>
    </location>
    <ligand>
        <name>S-adenosyl-L-methionine</name>
        <dbReference type="ChEBI" id="CHEBI:59789"/>
    </ligand>
</feature>
<evidence type="ECO:0000313" key="7">
    <source>
        <dbReference type="Proteomes" id="UP000321397"/>
    </source>
</evidence>
<name>A0A510KAH8_9FUSO</name>
<dbReference type="CDD" id="cd02440">
    <property type="entry name" value="AdoMet_MTases"/>
    <property type="match status" value="1"/>
</dbReference>
<comment type="similarity">
    <text evidence="4">Belongs to the class I-like SAM-binding methyltransferase superfamily. RNA M5U methyltransferase family.</text>
</comment>
<dbReference type="InterPro" id="IPR030391">
    <property type="entry name" value="MeTrfase_TrmA_CS"/>
</dbReference>
<proteinExistence type="inferred from homology"/>
<dbReference type="NCBIfam" id="TIGR00479">
    <property type="entry name" value="rumA"/>
    <property type="match status" value="1"/>
</dbReference>
<organism evidence="6 7">
    <name type="scientific">Leptotrichia wadei</name>
    <dbReference type="NCBI Taxonomy" id="157687"/>
    <lineage>
        <taxon>Bacteria</taxon>
        <taxon>Fusobacteriati</taxon>
        <taxon>Fusobacteriota</taxon>
        <taxon>Fusobacteriia</taxon>
        <taxon>Fusobacteriales</taxon>
        <taxon>Leptotrichiaceae</taxon>
        <taxon>Leptotrichia</taxon>
    </lineage>
</organism>
<keyword evidence="1 4" id="KW-0489">Methyltransferase</keyword>
<evidence type="ECO:0000256" key="2">
    <source>
        <dbReference type="ARBA" id="ARBA00022679"/>
    </source>
</evidence>
<dbReference type="InterPro" id="IPR010280">
    <property type="entry name" value="U5_MeTrfase_fam"/>
</dbReference>
<reference evidence="6 7" key="1">
    <citation type="submission" date="2019-07" db="EMBL/GenBank/DDBJ databases">
        <title>Complete Genome Sequence of Leptotrichia wadei Strain JMUB3933.</title>
        <authorList>
            <person name="Watanabe S."/>
            <person name="Cui L."/>
        </authorList>
    </citation>
    <scope>NUCLEOTIDE SEQUENCE [LARGE SCALE GENOMIC DNA]</scope>
    <source>
        <strain evidence="6 7">JMUB3933</strain>
    </source>
</reference>
<dbReference type="EMBL" id="AP019834">
    <property type="protein sequence ID" value="BBM48662.1"/>
    <property type="molecule type" value="Genomic_DNA"/>
</dbReference>
<dbReference type="PROSITE" id="PS51687">
    <property type="entry name" value="SAM_MT_RNA_M5U"/>
    <property type="match status" value="1"/>
</dbReference>
<evidence type="ECO:0000256" key="1">
    <source>
        <dbReference type="ARBA" id="ARBA00022603"/>
    </source>
</evidence>
<evidence type="ECO:0000256" key="3">
    <source>
        <dbReference type="ARBA" id="ARBA00022691"/>
    </source>
</evidence>
<dbReference type="InterPro" id="IPR030390">
    <property type="entry name" value="MeTrfase_TrmA_AS"/>
</dbReference>
<dbReference type="GO" id="GO:0070475">
    <property type="term" value="P:rRNA base methylation"/>
    <property type="evidence" value="ECO:0007669"/>
    <property type="project" value="TreeGrafter"/>
</dbReference>
<dbReference type="Proteomes" id="UP000321397">
    <property type="component" value="Chromosome"/>
</dbReference>
<keyword evidence="2 4" id="KW-0808">Transferase</keyword>
<feature type="binding site" evidence="4">
    <location>
        <position position="90"/>
    </location>
    <ligand>
        <name>S-adenosyl-L-methionine</name>
        <dbReference type="ChEBI" id="CHEBI:59789"/>
    </ligand>
</feature>
<dbReference type="InterPro" id="IPR029063">
    <property type="entry name" value="SAM-dependent_MTases_sf"/>
</dbReference>
<dbReference type="AlphaFoldDB" id="A0A510KAH8"/>
<dbReference type="PANTHER" id="PTHR11061">
    <property type="entry name" value="RNA M5U METHYLTRANSFERASE"/>
    <property type="match status" value="1"/>
</dbReference>
<dbReference type="PANTHER" id="PTHR11061:SF30">
    <property type="entry name" value="TRNA (URACIL(54)-C(5))-METHYLTRANSFERASE"/>
    <property type="match status" value="1"/>
</dbReference>
<feature type="active site" evidence="5">
    <location>
        <position position="214"/>
    </location>
</feature>
<keyword evidence="3 4" id="KW-0949">S-adenosyl-L-methionine</keyword>
<dbReference type="FunFam" id="3.40.50.150:FF:000009">
    <property type="entry name" value="23S rRNA (Uracil(1939)-C(5))-methyltransferase RlmD"/>
    <property type="match status" value="1"/>
</dbReference>
<dbReference type="RefSeq" id="WP_232049818.1">
    <property type="nucleotide sequence ID" value="NZ_AP019834.1"/>
</dbReference>
<evidence type="ECO:0000256" key="5">
    <source>
        <dbReference type="PROSITE-ProRule" id="PRU10015"/>
    </source>
</evidence>
<dbReference type="PROSITE" id="PS01231">
    <property type="entry name" value="TRMA_2"/>
    <property type="match status" value="1"/>
</dbReference>
<sequence>MKHVIVRNNEKNEVMLIIVVSKKSQYNQLVKVLEKLYNENKFIKSVYISVKIDANNVILGEDTKHIFGDEYLKEEMEGIKFNIYPVSFFQINKSQAIKLYDKTIEFLGESRNNTVIDAFSGTGTIAMALSSKVRKAIGIESVESSVNAARETAVENKIDNVEFINGKVEKVLPELLKKEKAEAIIFDPPRRGIDEKALRSVVKNKIKKIVYISCNPATFARDTKFLIENGYRLEKVSAVDMFPQTNHVECVVLMSRVAPT</sequence>
<dbReference type="Gene3D" id="3.40.50.150">
    <property type="entry name" value="Vaccinia Virus protein VP39"/>
    <property type="match status" value="1"/>
</dbReference>
<dbReference type="PROSITE" id="PS01230">
    <property type="entry name" value="TRMA_1"/>
    <property type="match status" value="1"/>
</dbReference>
<dbReference type="SUPFAM" id="SSF53335">
    <property type="entry name" value="S-adenosyl-L-methionine-dependent methyltransferases"/>
    <property type="match status" value="1"/>
</dbReference>
<dbReference type="Gene3D" id="2.40.50.1070">
    <property type="match status" value="1"/>
</dbReference>
<feature type="binding site" evidence="4">
    <location>
        <position position="187"/>
    </location>
    <ligand>
        <name>S-adenosyl-L-methionine</name>
        <dbReference type="ChEBI" id="CHEBI:59789"/>
    </ligand>
</feature>
<dbReference type="Pfam" id="PF05958">
    <property type="entry name" value="tRNA_U5-meth_tr"/>
    <property type="match status" value="1"/>
</dbReference>
<feature type="active site" description="Nucleophile" evidence="4">
    <location>
        <position position="214"/>
    </location>
</feature>
<accession>A0A510KAH8</accession>
<feature type="binding site" evidence="4">
    <location>
        <position position="119"/>
    </location>
    <ligand>
        <name>S-adenosyl-L-methionine</name>
        <dbReference type="ChEBI" id="CHEBI:59789"/>
    </ligand>
</feature>
<dbReference type="GO" id="GO:0070041">
    <property type="term" value="F:rRNA (uridine-C5-)-methyltransferase activity"/>
    <property type="evidence" value="ECO:0007669"/>
    <property type="project" value="TreeGrafter"/>
</dbReference>